<proteinExistence type="predicted"/>
<reference evidence="2 3" key="1">
    <citation type="submission" date="2019-09" db="EMBL/GenBank/DDBJ databases">
        <title>Phylogeny of genus Pseudoclavibacter and closely related genus.</title>
        <authorList>
            <person name="Li Y."/>
        </authorList>
    </citation>
    <scope>NUCLEOTIDE SEQUENCE [LARGE SCALE GENOMIC DNA]</scope>
    <source>
        <strain evidence="2 3">THG-MD12</strain>
    </source>
</reference>
<feature type="compositionally biased region" description="Basic residues" evidence="1">
    <location>
        <begin position="61"/>
        <end position="92"/>
    </location>
</feature>
<evidence type="ECO:0000313" key="2">
    <source>
        <dbReference type="EMBL" id="KAB1637476.1"/>
    </source>
</evidence>
<evidence type="ECO:0000313" key="3">
    <source>
        <dbReference type="Proteomes" id="UP000490386"/>
    </source>
</evidence>
<feature type="region of interest" description="Disordered" evidence="1">
    <location>
        <begin position="1"/>
        <end position="92"/>
    </location>
</feature>
<feature type="compositionally biased region" description="Basic residues" evidence="1">
    <location>
        <begin position="20"/>
        <end position="38"/>
    </location>
</feature>
<evidence type="ECO:0000256" key="1">
    <source>
        <dbReference type="SAM" id="MobiDB-lite"/>
    </source>
</evidence>
<protein>
    <submittedName>
        <fullName evidence="2">Uncharacterized protein</fullName>
    </submittedName>
</protein>
<keyword evidence="3" id="KW-1185">Reference proteome</keyword>
<comment type="caution">
    <text evidence="2">The sequence shown here is derived from an EMBL/GenBank/DDBJ whole genome shotgun (WGS) entry which is preliminary data.</text>
</comment>
<sequence length="92" mass="10240">MRPEYGPGLPPPRYPQSGCRRCHLVSRHPSPRGRRAQRHSTPTAPASLPRCRGAAVPRCRGAPKPRSRTAAKPRSRGRPIRNTKARAGFSRR</sequence>
<organism evidence="2 3">
    <name type="scientific">Pseudoclavibacter terrae</name>
    <dbReference type="NCBI Taxonomy" id="1530195"/>
    <lineage>
        <taxon>Bacteria</taxon>
        <taxon>Bacillati</taxon>
        <taxon>Actinomycetota</taxon>
        <taxon>Actinomycetes</taxon>
        <taxon>Micrococcales</taxon>
        <taxon>Microbacteriaceae</taxon>
        <taxon>Pseudoclavibacter</taxon>
    </lineage>
</organism>
<dbReference type="Proteomes" id="UP000490386">
    <property type="component" value="Unassembled WGS sequence"/>
</dbReference>
<dbReference type="EMBL" id="WBJX01000003">
    <property type="protein sequence ID" value="KAB1637476.1"/>
    <property type="molecule type" value="Genomic_DNA"/>
</dbReference>
<name>A0A7J5B1W2_9MICO</name>
<accession>A0A7J5B1W2</accession>
<gene>
    <name evidence="2" type="ORF">F8O03_09585</name>
</gene>
<dbReference type="AlphaFoldDB" id="A0A7J5B1W2"/>